<protein>
    <submittedName>
        <fullName evidence="1">Uncharacterized protein</fullName>
    </submittedName>
</protein>
<organism evidence="1 2">
    <name type="scientific">Sphingorhabdus wooponensis</name>
    <dbReference type="NCBI Taxonomy" id="940136"/>
    <lineage>
        <taxon>Bacteria</taxon>
        <taxon>Pseudomonadati</taxon>
        <taxon>Pseudomonadota</taxon>
        <taxon>Alphaproteobacteria</taxon>
        <taxon>Sphingomonadales</taxon>
        <taxon>Sphingomonadaceae</taxon>
        <taxon>Sphingorhabdus</taxon>
    </lineage>
</organism>
<dbReference type="PROSITE" id="PS51257">
    <property type="entry name" value="PROKAR_LIPOPROTEIN"/>
    <property type="match status" value="1"/>
</dbReference>
<evidence type="ECO:0000313" key="1">
    <source>
        <dbReference type="EMBL" id="RRQ50930.1"/>
    </source>
</evidence>
<dbReference type="RefSeq" id="WP_125231334.1">
    <property type="nucleotide sequence ID" value="NZ_RWJI01000003.1"/>
</dbReference>
<evidence type="ECO:0000313" key="2">
    <source>
        <dbReference type="Proteomes" id="UP000268553"/>
    </source>
</evidence>
<dbReference type="Proteomes" id="UP000268553">
    <property type="component" value="Unassembled WGS sequence"/>
</dbReference>
<proteinExistence type="predicted"/>
<dbReference type="OrthoDB" id="7594780at2"/>
<comment type="caution">
    <text evidence="1">The sequence shown here is derived from an EMBL/GenBank/DDBJ whole genome shotgun (WGS) entry which is preliminary data.</text>
</comment>
<keyword evidence="2" id="KW-1185">Reference proteome</keyword>
<name>A0A3R8WIL5_9SPHN</name>
<reference evidence="1 2" key="1">
    <citation type="submission" date="2018-12" db="EMBL/GenBank/DDBJ databases">
        <authorList>
            <person name="Kim S.-J."/>
            <person name="Jung G.-Y."/>
        </authorList>
    </citation>
    <scope>NUCLEOTIDE SEQUENCE [LARGE SCALE GENOMIC DNA]</scope>
    <source>
        <strain evidence="1 2">03SU3-P</strain>
    </source>
</reference>
<accession>A0A3R8WIL5</accession>
<dbReference type="EMBL" id="RWJI01000003">
    <property type="protein sequence ID" value="RRQ50930.1"/>
    <property type="molecule type" value="Genomic_DNA"/>
</dbReference>
<sequence>MLNFKPASPLLLLFILAACGTKEGGFPSLERRSYESAAPIEAAIEPAVAPSILSGELAAKADALHVRHTAAHGAYLRGLPAVQATVAKAAGTAPGSEAWVNAHLMLSRLDQMRSDSVAALRDFDGMIAEAGATDVGLAALLTKAQRPIMDEVAEQNAEIARLSKVIGE</sequence>
<gene>
    <name evidence="1" type="ORF">D7D48_10200</name>
</gene>
<dbReference type="AlphaFoldDB" id="A0A3R8WIL5"/>